<sequence length="211" mass="22754">MALEYCVVFPVAKRGTMLNLFGAAIYSDPIRDFTKARFLRSAFSTTVIPVPTEAPEATTQETIPMDQVIDPLVTDLHWNVLAAHKACNLFRTPMLLQSFSYPVRQPLHPFVTLEGGSTPGVCLMLSPLGLVASNAVPSQLEADRAVVAAKHCCDLSLAFAGHTQGRNLVSLCLGQLSVLHHCFTLVGKAREGTGDSPPASTWLRQNAAVII</sequence>
<dbReference type="KEGG" id="mpq:ABA45_08940"/>
<evidence type="ECO:0000313" key="1">
    <source>
        <dbReference type="EMBL" id="AKO52527.1"/>
    </source>
</evidence>
<protein>
    <submittedName>
        <fullName evidence="1">Uncharacterized protein</fullName>
    </submittedName>
</protein>
<evidence type="ECO:0000313" key="2">
    <source>
        <dbReference type="Proteomes" id="UP000036406"/>
    </source>
</evidence>
<name>A0A0H4IBU6_9GAMM</name>
<accession>A0A0H4IBU6</accession>
<dbReference type="AlphaFoldDB" id="A0A0H4IBU6"/>
<reference evidence="1 2" key="1">
    <citation type="submission" date="2015-05" db="EMBL/GenBank/DDBJ databases">
        <title>Complete genome of Marinobacter psychrophilus strain 20041T isolated from sea-ice of the Canadian Basin.</title>
        <authorList>
            <person name="Song L."/>
            <person name="Ren L."/>
            <person name="Yu Y."/>
            <person name="Wang X."/>
        </authorList>
    </citation>
    <scope>NUCLEOTIDE SEQUENCE [LARGE SCALE GENOMIC DNA]</scope>
    <source>
        <strain evidence="1 2">20041</strain>
    </source>
</reference>
<dbReference type="Proteomes" id="UP000036406">
    <property type="component" value="Chromosome"/>
</dbReference>
<keyword evidence="2" id="KW-1185">Reference proteome</keyword>
<organism evidence="1 2">
    <name type="scientific">Marinobacter psychrophilus</name>
    <dbReference type="NCBI Taxonomy" id="330734"/>
    <lineage>
        <taxon>Bacteria</taxon>
        <taxon>Pseudomonadati</taxon>
        <taxon>Pseudomonadota</taxon>
        <taxon>Gammaproteobacteria</taxon>
        <taxon>Pseudomonadales</taxon>
        <taxon>Marinobacteraceae</taxon>
        <taxon>Marinobacter</taxon>
    </lineage>
</organism>
<dbReference type="PATRIC" id="fig|330734.3.peg.1875"/>
<proteinExistence type="predicted"/>
<gene>
    <name evidence="1" type="ORF">ABA45_08940</name>
</gene>
<dbReference type="EMBL" id="CP011494">
    <property type="protein sequence ID" value="AKO52527.1"/>
    <property type="molecule type" value="Genomic_DNA"/>
</dbReference>